<sequence>MITLTPVLERWPADCPFWPAEQTDFYFAVPRRPTLLQVGTVVWTLIGRSVTADDLSITAANAAEAIEKYLTCDDGDFAQGGLRVGDGNVVIDPGCCIGLDEWRDWLRVVGGEVIDLGHDPDPLIEHRGPVVRVWKDGGQLPSGKSSGPNEPHIDIPRHTLPNLLGAVQQDLAGFLTCLHSWAQDIRADLADPLAAAVDRRLQISASLGI</sequence>
<reference evidence="1 2" key="1">
    <citation type="submission" date="2018-06" db="EMBL/GenBank/DDBJ databases">
        <title>Genomic Encyclopedia of Type Strains, Phase III (KMG-III): the genomes of soil and plant-associated and newly described type strains.</title>
        <authorList>
            <person name="Whitman W."/>
        </authorList>
    </citation>
    <scope>NUCLEOTIDE SEQUENCE [LARGE SCALE GENOMIC DNA]</scope>
    <source>
        <strain evidence="1 2">CGMCC 4.7090</strain>
    </source>
</reference>
<dbReference type="OrthoDB" id="581789at2"/>
<organism evidence="1 2">
    <name type="scientific">Actinoplanes lutulentus</name>
    <dbReference type="NCBI Taxonomy" id="1287878"/>
    <lineage>
        <taxon>Bacteria</taxon>
        <taxon>Bacillati</taxon>
        <taxon>Actinomycetota</taxon>
        <taxon>Actinomycetes</taxon>
        <taxon>Micromonosporales</taxon>
        <taxon>Micromonosporaceae</taxon>
        <taxon>Actinoplanes</taxon>
    </lineage>
</organism>
<protein>
    <submittedName>
        <fullName evidence="1">Uncharacterized protein</fullName>
    </submittedName>
</protein>
<accession>A0A327YWE2</accession>
<dbReference type="RefSeq" id="WP_111655204.1">
    <property type="nucleotide sequence ID" value="NZ_JACHWI010000001.1"/>
</dbReference>
<comment type="caution">
    <text evidence="1">The sequence shown here is derived from an EMBL/GenBank/DDBJ whole genome shotgun (WGS) entry which is preliminary data.</text>
</comment>
<dbReference type="EMBL" id="QLMJ01000035">
    <property type="protein sequence ID" value="RAK24810.1"/>
    <property type="molecule type" value="Genomic_DNA"/>
</dbReference>
<gene>
    <name evidence="1" type="ORF">B0I29_13516</name>
</gene>
<evidence type="ECO:0000313" key="1">
    <source>
        <dbReference type="EMBL" id="RAK24810.1"/>
    </source>
</evidence>
<evidence type="ECO:0000313" key="2">
    <source>
        <dbReference type="Proteomes" id="UP000249341"/>
    </source>
</evidence>
<keyword evidence="2" id="KW-1185">Reference proteome</keyword>
<proteinExistence type="predicted"/>
<dbReference type="AlphaFoldDB" id="A0A327YWE2"/>
<dbReference type="Proteomes" id="UP000249341">
    <property type="component" value="Unassembled WGS sequence"/>
</dbReference>
<name>A0A327YWE2_9ACTN</name>